<gene>
    <name evidence="3" type="ORF">PUT78_21695</name>
</gene>
<dbReference type="Pfam" id="PF08887">
    <property type="entry name" value="GAD-like"/>
    <property type="match status" value="1"/>
</dbReference>
<dbReference type="InterPro" id="IPR015002">
    <property type="entry name" value="T6SS_Tdi1_C"/>
</dbReference>
<reference evidence="3" key="1">
    <citation type="submission" date="2023-02" db="EMBL/GenBank/DDBJ databases">
        <title>Description of Roseinatronobacter alkalisoli sp. nov., an alkaliphilic bacerium isolated from soda soil.</title>
        <authorList>
            <person name="Wei W."/>
        </authorList>
    </citation>
    <scope>NUCLEOTIDE SEQUENCE</scope>
    <source>
        <strain evidence="3">HJB301</strain>
    </source>
</reference>
<evidence type="ECO:0000259" key="1">
    <source>
        <dbReference type="Pfam" id="PF08887"/>
    </source>
</evidence>
<dbReference type="InterPro" id="IPR014983">
    <property type="entry name" value="GAD-rel"/>
</dbReference>
<protein>
    <submittedName>
        <fullName evidence="3">GAD-like domain-containing protein</fullName>
    </submittedName>
</protein>
<feature type="domain" description="T6SS immunity protein Tdi1 C-terminal" evidence="2">
    <location>
        <begin position="146"/>
        <end position="204"/>
    </location>
</feature>
<dbReference type="Proteomes" id="UP001431784">
    <property type="component" value="Unassembled WGS sequence"/>
</dbReference>
<accession>A0ABT5TEX6</accession>
<name>A0ABT5TEX6_9RHOB</name>
<evidence type="ECO:0000313" key="3">
    <source>
        <dbReference type="EMBL" id="MDD7973678.1"/>
    </source>
</evidence>
<dbReference type="EMBL" id="JAQZSM010000047">
    <property type="protein sequence ID" value="MDD7973678.1"/>
    <property type="molecule type" value="Genomic_DNA"/>
</dbReference>
<proteinExistence type="predicted"/>
<dbReference type="Pfam" id="PF08906">
    <property type="entry name" value="T6SS_Tdi1_C"/>
    <property type="match status" value="1"/>
</dbReference>
<evidence type="ECO:0000313" key="4">
    <source>
        <dbReference type="Proteomes" id="UP001431784"/>
    </source>
</evidence>
<keyword evidence="4" id="KW-1185">Reference proteome</keyword>
<dbReference type="RefSeq" id="WP_274354343.1">
    <property type="nucleotide sequence ID" value="NZ_JAQZSM010000047.1"/>
</dbReference>
<feature type="domain" description="GAD-related" evidence="1">
    <location>
        <begin position="10"/>
        <end position="109"/>
    </location>
</feature>
<sequence>MVQYTDQDFYDDLVQSFGPPAHQRFPTEEHLAHWSPRLPELLMRYWKEEGWGSLSKGQYWPCNPDFLRPVLEEVFAGDPQYRADDLIPFGYNALGVIDAAMGGGKSMTIDLGFGTVTWRGPQEEFPESEFVGVYYSRISTGAHRLDRNDEDGNPLFPWALENLGKLSPGEIYGFVPAYSASGDYPVRNLQKVPIIEHLVMLASLSPPTLYDYVRTEGEEGGFGTLVPIRKVGPQP</sequence>
<evidence type="ECO:0000259" key="2">
    <source>
        <dbReference type="Pfam" id="PF08906"/>
    </source>
</evidence>
<organism evidence="3 4">
    <name type="scientific">Roseinatronobacter alkalisoli</name>
    <dbReference type="NCBI Taxonomy" id="3028235"/>
    <lineage>
        <taxon>Bacteria</taxon>
        <taxon>Pseudomonadati</taxon>
        <taxon>Pseudomonadota</taxon>
        <taxon>Alphaproteobacteria</taxon>
        <taxon>Rhodobacterales</taxon>
        <taxon>Paracoccaceae</taxon>
        <taxon>Roseinatronobacter</taxon>
    </lineage>
</organism>
<comment type="caution">
    <text evidence="3">The sequence shown here is derived from an EMBL/GenBank/DDBJ whole genome shotgun (WGS) entry which is preliminary data.</text>
</comment>